<dbReference type="SMART" id="SM00220">
    <property type="entry name" value="S_TKc"/>
    <property type="match status" value="1"/>
</dbReference>
<sequence>MKTTRGKKILGGRYKIVREIARGGFGITYLAEDTQASNSPCVIKKLDPQNADIETAKILFKREANALFHLLQQNQQIPKYFDYFEEEESYYLVQEYIEGKSLQNLLDNKWPRDRVITFIREILEILRYLHRINIIHRDVKPSNIMLRKEDSKFVLIDFGAVKQLDPRYPSPQQQLYTTQTMIGTPGYAPREQLAGKPGYNSDIYGLGMTAIQLLTGIHPKHLRRDIQDQIIWSDEFNVDHLLASILTKMVDSNPDERYQYVDEIFRDLEQITVVNEHINYNDFTTNTEIESSQLSEFTARPYESGSLFKLWYLLIALGAAGIILIVIELINPFIRPLYYLHQGDTFLNLRQPEKANNEFQKVTDIQPYSAEGWRGRGDALLSSGRLLGALGYYEKALNIQPNYIKALNNKGKVLSKLGRYQEALDAHEKVLRQNENDVDAWSGKGVAYFGLGKKKEAKDAFEKMKQIRPDIPYAWQEIGFAIEIVEGPNAAKPYFEEALGAFEAFLKQHPQDPIAWTDQGFILQKLIRPQDALVSYQKALDVDKNFYEALIGKGNILSGENPQEALLAFNRASEIRPDAYQPWYGRGVLLTQRFQKHEEALQSLDKAIAKKNDFSPAWLSKGIALSELKRYNEALAALDKAKELQPKDKYVWANRGDVLQSLGKKAEAQESYNKAVELGFPRDQLPKN</sequence>
<dbReference type="SUPFAM" id="SSF56112">
    <property type="entry name" value="Protein kinase-like (PK-like)"/>
    <property type="match status" value="1"/>
</dbReference>
<dbReference type="PROSITE" id="PS50005">
    <property type="entry name" value="TPR"/>
    <property type="match status" value="5"/>
</dbReference>
<keyword evidence="2 3" id="KW-0802">TPR repeat</keyword>
<keyword evidence="4" id="KW-0472">Membrane</keyword>
<dbReference type="Proteomes" id="UP000503129">
    <property type="component" value="Chromosome"/>
</dbReference>
<dbReference type="InterPro" id="IPR051685">
    <property type="entry name" value="Ycf3/AcsC/BcsC/TPR_MFPF"/>
</dbReference>
<reference evidence="6 7" key="1">
    <citation type="submission" date="2018-06" db="EMBL/GenBank/DDBJ databases">
        <title>Comparative genomics of Brasilonema spp. strains.</title>
        <authorList>
            <person name="Alvarenga D.O."/>
            <person name="Fiore M.F."/>
            <person name="Varani A.M."/>
        </authorList>
    </citation>
    <scope>NUCLEOTIDE SEQUENCE [LARGE SCALE GENOMIC DNA]</scope>
    <source>
        <strain evidence="6 7">CENA114</strain>
    </source>
</reference>
<dbReference type="Pfam" id="PF14559">
    <property type="entry name" value="TPR_19"/>
    <property type="match status" value="1"/>
</dbReference>
<feature type="transmembrane region" description="Helical" evidence="4">
    <location>
        <begin position="310"/>
        <end position="330"/>
    </location>
</feature>
<evidence type="ECO:0000313" key="6">
    <source>
        <dbReference type="EMBL" id="QDL08501.1"/>
    </source>
</evidence>
<feature type="domain" description="Protein kinase" evidence="5">
    <location>
        <begin position="14"/>
        <end position="280"/>
    </location>
</feature>
<protein>
    <submittedName>
        <fullName evidence="6">Serine/threonine protein kinase</fullName>
    </submittedName>
</protein>
<dbReference type="EMBL" id="CP030118">
    <property type="protein sequence ID" value="QDL08501.1"/>
    <property type="molecule type" value="Genomic_DNA"/>
</dbReference>
<dbReference type="Pfam" id="PF13181">
    <property type="entry name" value="TPR_8"/>
    <property type="match status" value="1"/>
</dbReference>
<dbReference type="KEGG" id="bsen:DP114_11870"/>
<dbReference type="PROSITE" id="PS50011">
    <property type="entry name" value="PROTEIN_KINASE_DOM"/>
    <property type="match status" value="1"/>
</dbReference>
<dbReference type="InterPro" id="IPR011990">
    <property type="entry name" value="TPR-like_helical_dom_sf"/>
</dbReference>
<name>A0A856MFP6_9CYAN</name>
<accession>A0A856MFP6</accession>
<dbReference type="InterPro" id="IPR011009">
    <property type="entry name" value="Kinase-like_dom_sf"/>
</dbReference>
<dbReference type="InterPro" id="IPR019734">
    <property type="entry name" value="TPR_rpt"/>
</dbReference>
<dbReference type="SUPFAM" id="SSF48452">
    <property type="entry name" value="TPR-like"/>
    <property type="match status" value="2"/>
</dbReference>
<feature type="repeat" description="TPR" evidence="3">
    <location>
        <begin position="404"/>
        <end position="437"/>
    </location>
</feature>
<keyword evidence="6" id="KW-0418">Kinase</keyword>
<dbReference type="GO" id="GO:0004674">
    <property type="term" value="F:protein serine/threonine kinase activity"/>
    <property type="evidence" value="ECO:0007669"/>
    <property type="project" value="UniProtKB-KW"/>
</dbReference>
<dbReference type="Gene3D" id="1.25.40.10">
    <property type="entry name" value="Tetratricopeptide repeat domain"/>
    <property type="match status" value="3"/>
</dbReference>
<dbReference type="AlphaFoldDB" id="A0A856MFP6"/>
<feature type="repeat" description="TPR" evidence="3">
    <location>
        <begin position="370"/>
        <end position="403"/>
    </location>
</feature>
<dbReference type="PANTHER" id="PTHR44943">
    <property type="entry name" value="CELLULOSE SYNTHASE OPERON PROTEIN C"/>
    <property type="match status" value="1"/>
</dbReference>
<evidence type="ECO:0000256" key="3">
    <source>
        <dbReference type="PROSITE-ProRule" id="PRU00339"/>
    </source>
</evidence>
<keyword evidence="6" id="KW-0723">Serine/threonine-protein kinase</keyword>
<evidence type="ECO:0000256" key="2">
    <source>
        <dbReference type="ARBA" id="ARBA00022803"/>
    </source>
</evidence>
<keyword evidence="6" id="KW-0808">Transferase</keyword>
<keyword evidence="4" id="KW-0812">Transmembrane</keyword>
<dbReference type="Pfam" id="PF13424">
    <property type="entry name" value="TPR_12"/>
    <property type="match status" value="1"/>
</dbReference>
<dbReference type="InterPro" id="IPR008271">
    <property type="entry name" value="Ser/Thr_kinase_AS"/>
</dbReference>
<dbReference type="PROSITE" id="PS00108">
    <property type="entry name" value="PROTEIN_KINASE_ST"/>
    <property type="match status" value="1"/>
</dbReference>
<evidence type="ECO:0000259" key="5">
    <source>
        <dbReference type="PROSITE" id="PS50011"/>
    </source>
</evidence>
<feature type="repeat" description="TPR" evidence="3">
    <location>
        <begin position="438"/>
        <end position="471"/>
    </location>
</feature>
<organism evidence="6 7">
    <name type="scientific">Brasilonema sennae CENA114</name>
    <dbReference type="NCBI Taxonomy" id="415709"/>
    <lineage>
        <taxon>Bacteria</taxon>
        <taxon>Bacillati</taxon>
        <taxon>Cyanobacteriota</taxon>
        <taxon>Cyanophyceae</taxon>
        <taxon>Nostocales</taxon>
        <taxon>Scytonemataceae</taxon>
        <taxon>Brasilonema</taxon>
        <taxon>Bromeliae group (in: Brasilonema)</taxon>
    </lineage>
</organism>
<keyword evidence="1" id="KW-0677">Repeat</keyword>
<evidence type="ECO:0000256" key="4">
    <source>
        <dbReference type="SAM" id="Phobius"/>
    </source>
</evidence>
<dbReference type="Gene3D" id="3.30.200.20">
    <property type="entry name" value="Phosphorylase Kinase, domain 1"/>
    <property type="match status" value="1"/>
</dbReference>
<dbReference type="InterPro" id="IPR000719">
    <property type="entry name" value="Prot_kinase_dom"/>
</dbReference>
<evidence type="ECO:0000256" key="1">
    <source>
        <dbReference type="ARBA" id="ARBA00022737"/>
    </source>
</evidence>
<dbReference type="SMART" id="SM00028">
    <property type="entry name" value="TPR"/>
    <property type="match status" value="10"/>
</dbReference>
<dbReference type="Gene3D" id="1.10.510.10">
    <property type="entry name" value="Transferase(Phosphotransferase) domain 1"/>
    <property type="match status" value="1"/>
</dbReference>
<proteinExistence type="predicted"/>
<dbReference type="Pfam" id="PF00069">
    <property type="entry name" value="Pkinase"/>
    <property type="match status" value="1"/>
</dbReference>
<evidence type="ECO:0000313" key="7">
    <source>
        <dbReference type="Proteomes" id="UP000503129"/>
    </source>
</evidence>
<dbReference type="PANTHER" id="PTHR44943:SF8">
    <property type="entry name" value="TPR REPEAT-CONTAINING PROTEIN MJ0263"/>
    <property type="match status" value="1"/>
</dbReference>
<keyword evidence="7" id="KW-1185">Reference proteome</keyword>
<dbReference type="RefSeq" id="WP_169266693.1">
    <property type="nucleotide sequence ID" value="NZ_CAWOXK010000001.1"/>
</dbReference>
<keyword evidence="4" id="KW-1133">Transmembrane helix</keyword>
<dbReference type="GO" id="GO:0005524">
    <property type="term" value="F:ATP binding"/>
    <property type="evidence" value="ECO:0007669"/>
    <property type="project" value="InterPro"/>
</dbReference>
<gene>
    <name evidence="6" type="ORF">DP114_11870</name>
</gene>
<dbReference type="CDD" id="cd14014">
    <property type="entry name" value="STKc_PknB_like"/>
    <property type="match status" value="1"/>
</dbReference>
<feature type="repeat" description="TPR" evidence="3">
    <location>
        <begin position="336"/>
        <end position="369"/>
    </location>
</feature>
<feature type="repeat" description="TPR" evidence="3">
    <location>
        <begin position="615"/>
        <end position="648"/>
    </location>
</feature>